<comment type="caution">
    <text evidence="2">The sequence shown here is derived from an EMBL/GenBank/DDBJ whole genome shotgun (WGS) entry which is preliminary data.</text>
</comment>
<keyword evidence="3" id="KW-1185">Reference proteome</keyword>
<evidence type="ECO:0000313" key="2">
    <source>
        <dbReference type="EMBL" id="PSH61721.1"/>
    </source>
</evidence>
<accession>A0A2P7B5I1</accession>
<dbReference type="RefSeq" id="WP_106714054.1">
    <property type="nucleotide sequence ID" value="NZ_PGGO01000034.1"/>
</dbReference>
<evidence type="ECO:0000313" key="3">
    <source>
        <dbReference type="Proteomes" id="UP000241444"/>
    </source>
</evidence>
<organism evidence="2 3">
    <name type="scientific">Phyllobacterium brassicacearum</name>
    <dbReference type="NCBI Taxonomy" id="314235"/>
    <lineage>
        <taxon>Bacteria</taxon>
        <taxon>Pseudomonadati</taxon>
        <taxon>Pseudomonadota</taxon>
        <taxon>Alphaproteobacteria</taxon>
        <taxon>Hyphomicrobiales</taxon>
        <taxon>Phyllobacteriaceae</taxon>
        <taxon>Phyllobacterium</taxon>
    </lineage>
</organism>
<keyword evidence="1" id="KW-0812">Transmembrane</keyword>
<reference evidence="3" key="1">
    <citation type="submission" date="2017-11" db="EMBL/GenBank/DDBJ databases">
        <authorList>
            <person name="Kuznetsova I."/>
            <person name="Sazanova A."/>
            <person name="Chirak E."/>
            <person name="Safronova V."/>
            <person name="Willems A."/>
        </authorList>
    </citation>
    <scope>NUCLEOTIDE SEQUENCE [LARGE SCALE GENOMIC DNA]</scope>
    <source>
        <strain evidence="3">STM 196</strain>
    </source>
</reference>
<protein>
    <submittedName>
        <fullName evidence="2">Uncharacterized protein</fullName>
    </submittedName>
</protein>
<feature type="transmembrane region" description="Helical" evidence="1">
    <location>
        <begin position="28"/>
        <end position="51"/>
    </location>
</feature>
<name>A0A2P7B5I1_9HYPH</name>
<keyword evidence="1" id="KW-0472">Membrane</keyword>
<gene>
    <name evidence="2" type="ORF">CU102_26425</name>
</gene>
<proteinExistence type="predicted"/>
<keyword evidence="1" id="KW-1133">Transmembrane helix</keyword>
<evidence type="ECO:0000256" key="1">
    <source>
        <dbReference type="SAM" id="Phobius"/>
    </source>
</evidence>
<sequence length="70" mass="7632">MAPENKPSARQLYLDGLRELAARHGDEYALLTAATTMANLLAMVSMAMYHLSDPPLFLPPEAPPAKGEKH</sequence>
<dbReference type="EMBL" id="PGGO01000034">
    <property type="protein sequence ID" value="PSH61721.1"/>
    <property type="molecule type" value="Genomic_DNA"/>
</dbReference>
<dbReference type="AlphaFoldDB" id="A0A2P7B5I1"/>
<dbReference type="Proteomes" id="UP000241444">
    <property type="component" value="Unassembled WGS sequence"/>
</dbReference>